<dbReference type="Gene3D" id="2.60.40.1180">
    <property type="entry name" value="Golgi alpha-mannosidase II"/>
    <property type="match status" value="1"/>
</dbReference>
<dbReference type="RefSeq" id="WP_316414892.1">
    <property type="nucleotide sequence ID" value="NZ_AP027080.1"/>
</dbReference>
<evidence type="ECO:0000313" key="4">
    <source>
        <dbReference type="Proteomes" id="UP001238179"/>
    </source>
</evidence>
<dbReference type="Gene3D" id="2.60.40.10">
    <property type="entry name" value="Immunoglobulins"/>
    <property type="match status" value="1"/>
</dbReference>
<reference evidence="4" key="1">
    <citation type="journal article" date="2023" name="Int. J. Syst. Evol. Microbiol.">
        <title>Mesoterricola silvestris gen. nov., sp. nov., Mesoterricola sediminis sp. nov., Geothrix oryzae sp. nov., Geothrix edaphica sp. nov., Geothrix rubra sp. nov., and Geothrix limicola sp. nov., six novel members of Acidobacteriota isolated from soils.</title>
        <authorList>
            <person name="Itoh H."/>
            <person name="Sugisawa Y."/>
            <person name="Mise K."/>
            <person name="Xu Z."/>
            <person name="Kuniyasu M."/>
            <person name="Ushijima N."/>
            <person name="Kawano K."/>
            <person name="Kobayashi E."/>
            <person name="Shiratori Y."/>
            <person name="Masuda Y."/>
            <person name="Senoo K."/>
        </authorList>
    </citation>
    <scope>NUCLEOTIDE SEQUENCE [LARGE SCALE GENOMIC DNA]</scope>
    <source>
        <strain evidence="4">W79</strain>
    </source>
</reference>
<proteinExistence type="inferred from homology"/>
<evidence type="ECO:0000313" key="3">
    <source>
        <dbReference type="EMBL" id="BDU71990.1"/>
    </source>
</evidence>
<comment type="similarity">
    <text evidence="1">Belongs to the glycosyl hydrolase 13 family.</text>
</comment>
<dbReference type="Proteomes" id="UP001238179">
    <property type="component" value="Chromosome"/>
</dbReference>
<accession>A0AA48K8C4</accession>
<organism evidence="3 4">
    <name type="scientific">Mesoterricola silvestris</name>
    <dbReference type="NCBI Taxonomy" id="2927979"/>
    <lineage>
        <taxon>Bacteria</taxon>
        <taxon>Pseudomonadati</taxon>
        <taxon>Acidobacteriota</taxon>
        <taxon>Holophagae</taxon>
        <taxon>Holophagales</taxon>
        <taxon>Holophagaceae</taxon>
        <taxon>Mesoterricola</taxon>
    </lineage>
</organism>
<evidence type="ECO:0000256" key="1">
    <source>
        <dbReference type="ARBA" id="ARBA00008061"/>
    </source>
</evidence>
<dbReference type="Pfam" id="PF00128">
    <property type="entry name" value="Alpha-amylase"/>
    <property type="match status" value="1"/>
</dbReference>
<dbReference type="InterPro" id="IPR013783">
    <property type="entry name" value="Ig-like_fold"/>
</dbReference>
<dbReference type="InterPro" id="IPR013780">
    <property type="entry name" value="Glyco_hydro_b"/>
</dbReference>
<dbReference type="PROSITE" id="PS51257">
    <property type="entry name" value="PROKAR_LIPOPROTEIN"/>
    <property type="match status" value="1"/>
</dbReference>
<dbReference type="EMBL" id="AP027080">
    <property type="protein sequence ID" value="BDU71990.1"/>
    <property type="molecule type" value="Genomic_DNA"/>
</dbReference>
<feature type="domain" description="Glycosyl hydrolase family 13 catalytic" evidence="2">
    <location>
        <begin position="217"/>
        <end position="605"/>
    </location>
</feature>
<evidence type="ECO:0000259" key="2">
    <source>
        <dbReference type="SMART" id="SM00642"/>
    </source>
</evidence>
<protein>
    <recommendedName>
        <fullName evidence="2">Glycosyl hydrolase family 13 catalytic domain-containing protein</fullName>
    </recommendedName>
</protein>
<dbReference type="Pfam" id="PF18033">
    <property type="entry name" value="SpuA_C"/>
    <property type="match status" value="1"/>
</dbReference>
<dbReference type="InterPro" id="IPR006047">
    <property type="entry name" value="GH13_cat_dom"/>
</dbReference>
<dbReference type="InterPro" id="IPR040806">
    <property type="entry name" value="SpuA_C"/>
</dbReference>
<dbReference type="GO" id="GO:0005975">
    <property type="term" value="P:carbohydrate metabolic process"/>
    <property type="evidence" value="ECO:0007669"/>
    <property type="project" value="InterPro"/>
</dbReference>
<dbReference type="SUPFAM" id="SSF81296">
    <property type="entry name" value="E set domains"/>
    <property type="match status" value="1"/>
</dbReference>
<dbReference type="SMART" id="SM00642">
    <property type="entry name" value="Aamy"/>
    <property type="match status" value="1"/>
</dbReference>
<gene>
    <name evidence="3" type="ORF">METEAL_11640</name>
</gene>
<dbReference type="KEGG" id="msil:METEAL_11640"/>
<keyword evidence="4" id="KW-1185">Reference proteome</keyword>
<dbReference type="AlphaFoldDB" id="A0AA48K8C4"/>
<dbReference type="InterPro" id="IPR017853">
    <property type="entry name" value="GH"/>
</dbReference>
<dbReference type="PANTHER" id="PTHR43002">
    <property type="entry name" value="GLYCOGEN DEBRANCHING ENZYME"/>
    <property type="match status" value="1"/>
</dbReference>
<dbReference type="InterPro" id="IPR014756">
    <property type="entry name" value="Ig_E-set"/>
</dbReference>
<sequence length="747" mass="78417">MARNLFFVVAAASALVWTGCGGGGGGATLTQPALSIDADPAQSPVADAAYHKIPSNALGALVDGTNVTFNYWNPTAPSVTVNFYAKWDDSLSSPAATLSLTKGANSVWTSGSIPIPAARFYVYNVGGTYVLDAYARSMAQWVHTGKDSISGDSKGKGAILDPADTVPDGGWTLYAGTSAFFDGSAMKAADGSASPYGYASARDAIIYEAGIRDLTVDPSVTGFAAGHRWGTFKGLVDMLPHIQKLGVTHVQLLCPLQNYNYNQTAIATREMDASLTSGANYNWGYDPQNYFTPTGMYSADPATPAARINELKTLVNEIHKAGMGVILDVVYNHTANTGVLGDLSGTNYYYRTTSRNGAGSQDVMSEHKMVRKLIVDSVKHWVNAYHVDGFRFDLMGVLDTVTIKDAYAEAAAANPRTLFVGEGWTGFYSGAASDYNGDAIAGADQTSASAFAGMNIGMFSDAYRQIFKNGYPNDGSTAFLTGAGQSLAGLFANVSGKPTNFTAPSTNNVVNYLTCHDNLCYYDVLACATNAAKTQDSVILQRAKVGYATLLTSQGIAFLHAGDEMFRTKETTAAKGAANTKSSTTRTFVDNSYNASDAINMVAWSNVYAGDPIAGGFANYAVAQNGYKLYAYTQGLVALRKRTNAFRLPDAYLASNLTSILPAGAGSTGLAFGYKAVSTDLTGTYYVFHNADAVPQTFTADASLAGATLLVDGDAAGVTPIASSTTVTVSGASVTVAPLSSAVFKLQ</sequence>
<name>A0AA48K8C4_9BACT</name>
<dbReference type="SUPFAM" id="SSF51445">
    <property type="entry name" value="(Trans)glycosidases"/>
    <property type="match status" value="1"/>
</dbReference>
<dbReference type="Gene3D" id="3.20.20.80">
    <property type="entry name" value="Glycosidases"/>
    <property type="match status" value="1"/>
</dbReference>
<dbReference type="CDD" id="cd11341">
    <property type="entry name" value="AmyAc_Pullulanase_LD-like"/>
    <property type="match status" value="1"/>
</dbReference>